<name>A0A1G6JIJ5_9MICO</name>
<organism evidence="11 12">
    <name type="scientific">Microbacterium enclense</name>
    <dbReference type="NCBI Taxonomy" id="993073"/>
    <lineage>
        <taxon>Bacteria</taxon>
        <taxon>Bacillati</taxon>
        <taxon>Actinomycetota</taxon>
        <taxon>Actinomycetes</taxon>
        <taxon>Micrococcales</taxon>
        <taxon>Microbacteriaceae</taxon>
        <taxon>Microbacterium</taxon>
    </lineage>
</organism>
<evidence type="ECO:0000313" key="11">
    <source>
        <dbReference type="EMBL" id="SDC18612.1"/>
    </source>
</evidence>
<dbReference type="Gene3D" id="1.20.5.1930">
    <property type="match status" value="1"/>
</dbReference>
<feature type="transmembrane region" description="Helical" evidence="9">
    <location>
        <begin position="6"/>
        <end position="27"/>
    </location>
</feature>
<sequence length="366" mass="39580">MNGIAARALAPTASLLTSALILLLMWSNSEHIDANALVFQVIAGIITSFLLLLRSHGRWLGILAIALLFTLTPTAWPAYWAVVYGEARADRQRLAGALVLLALGGSVFCAFEVVAPVLPLTFTPWVVSLSILGGMTSVGAALAGRSNGIAARRELLSEAQAALADESAERARDAARSGEQQRLSRELHDLLGHRLAALNLLVKAQVRTDRPDELLWLMQSQISQARAELEELVDLRGTPTSKEAPTLNELLESFRMLDIDVRSEVDALYESLPGAHRLLVDRFVRESITNAVKYAAPGPIWVSVRITESALDVQCTSLMGEAPVSNERSEHAAGLTGLNDRASLLGGHVSWSRSEHGFTTHLHVPV</sequence>
<evidence type="ECO:0000256" key="3">
    <source>
        <dbReference type="ARBA" id="ARBA00022553"/>
    </source>
</evidence>
<evidence type="ECO:0000256" key="9">
    <source>
        <dbReference type="SAM" id="Phobius"/>
    </source>
</evidence>
<keyword evidence="4" id="KW-0808">Transferase</keyword>
<reference evidence="11 12" key="1">
    <citation type="submission" date="2016-09" db="EMBL/GenBank/DDBJ databases">
        <authorList>
            <person name="Capua I."/>
            <person name="De Benedictis P."/>
            <person name="Joannis T."/>
            <person name="Lombin L.H."/>
            <person name="Cattoli G."/>
        </authorList>
    </citation>
    <scope>NUCLEOTIDE SEQUENCE [LARGE SCALE GENOMIC DNA]</scope>
    <source>
        <strain evidence="11 12">NIO-1002</strain>
    </source>
</reference>
<evidence type="ECO:0000259" key="10">
    <source>
        <dbReference type="Pfam" id="PF07730"/>
    </source>
</evidence>
<dbReference type="InterPro" id="IPR050482">
    <property type="entry name" value="Sensor_HK_TwoCompSys"/>
</dbReference>
<dbReference type="PANTHER" id="PTHR24421">
    <property type="entry name" value="NITRATE/NITRITE SENSOR PROTEIN NARX-RELATED"/>
    <property type="match status" value="1"/>
</dbReference>
<feature type="transmembrane region" description="Helical" evidence="9">
    <location>
        <begin position="34"/>
        <end position="53"/>
    </location>
</feature>
<dbReference type="OrthoDB" id="3253720at2"/>
<accession>A0A1G6JIJ5</accession>
<evidence type="ECO:0000256" key="7">
    <source>
        <dbReference type="ARBA" id="ARBA00022840"/>
    </source>
</evidence>
<dbReference type="EMBL" id="FMYG01000003">
    <property type="protein sequence ID" value="SDC18612.1"/>
    <property type="molecule type" value="Genomic_DNA"/>
</dbReference>
<feature type="transmembrane region" description="Helical" evidence="9">
    <location>
        <begin position="124"/>
        <end position="143"/>
    </location>
</feature>
<dbReference type="EC" id="2.7.13.3" evidence="2"/>
<keyword evidence="9" id="KW-0812">Transmembrane</keyword>
<dbReference type="GO" id="GO:0016020">
    <property type="term" value="C:membrane"/>
    <property type="evidence" value="ECO:0007669"/>
    <property type="project" value="InterPro"/>
</dbReference>
<dbReference type="Pfam" id="PF07730">
    <property type="entry name" value="HisKA_3"/>
    <property type="match status" value="1"/>
</dbReference>
<feature type="transmembrane region" description="Helical" evidence="9">
    <location>
        <begin position="94"/>
        <end position="118"/>
    </location>
</feature>
<proteinExistence type="predicted"/>
<feature type="transmembrane region" description="Helical" evidence="9">
    <location>
        <begin position="59"/>
        <end position="82"/>
    </location>
</feature>
<evidence type="ECO:0000256" key="4">
    <source>
        <dbReference type="ARBA" id="ARBA00022679"/>
    </source>
</evidence>
<dbReference type="InterPro" id="IPR036890">
    <property type="entry name" value="HATPase_C_sf"/>
</dbReference>
<keyword evidence="8" id="KW-0902">Two-component regulatory system</keyword>
<feature type="domain" description="Signal transduction histidine kinase subgroup 3 dimerisation and phosphoacceptor" evidence="10">
    <location>
        <begin position="179"/>
        <end position="232"/>
    </location>
</feature>
<dbReference type="Gene3D" id="3.30.565.10">
    <property type="entry name" value="Histidine kinase-like ATPase, C-terminal domain"/>
    <property type="match status" value="1"/>
</dbReference>
<dbReference type="SUPFAM" id="SSF55874">
    <property type="entry name" value="ATPase domain of HSP90 chaperone/DNA topoisomerase II/histidine kinase"/>
    <property type="match status" value="1"/>
</dbReference>
<keyword evidence="9" id="KW-1133">Transmembrane helix</keyword>
<keyword evidence="6 11" id="KW-0418">Kinase</keyword>
<keyword evidence="7" id="KW-0067">ATP-binding</keyword>
<evidence type="ECO:0000256" key="2">
    <source>
        <dbReference type="ARBA" id="ARBA00012438"/>
    </source>
</evidence>
<keyword evidence="5" id="KW-0547">Nucleotide-binding</keyword>
<dbReference type="AlphaFoldDB" id="A0A1G6JIJ5"/>
<dbReference type="STRING" id="993073.AS029_07890"/>
<dbReference type="GO" id="GO:0005524">
    <property type="term" value="F:ATP binding"/>
    <property type="evidence" value="ECO:0007669"/>
    <property type="project" value="UniProtKB-KW"/>
</dbReference>
<dbReference type="PANTHER" id="PTHR24421:SF10">
    <property type="entry name" value="NITRATE_NITRITE SENSOR PROTEIN NARQ"/>
    <property type="match status" value="1"/>
</dbReference>
<evidence type="ECO:0000313" key="12">
    <source>
        <dbReference type="Proteomes" id="UP000183203"/>
    </source>
</evidence>
<dbReference type="InterPro" id="IPR011712">
    <property type="entry name" value="Sig_transdc_His_kin_sub3_dim/P"/>
</dbReference>
<evidence type="ECO:0000256" key="6">
    <source>
        <dbReference type="ARBA" id="ARBA00022777"/>
    </source>
</evidence>
<evidence type="ECO:0000256" key="8">
    <source>
        <dbReference type="ARBA" id="ARBA00023012"/>
    </source>
</evidence>
<dbReference type="Proteomes" id="UP000183203">
    <property type="component" value="Unassembled WGS sequence"/>
</dbReference>
<gene>
    <name evidence="11" type="ORF">SAMN05216418_1837</name>
</gene>
<comment type="catalytic activity">
    <reaction evidence="1">
        <text>ATP + protein L-histidine = ADP + protein N-phospho-L-histidine.</text>
        <dbReference type="EC" id="2.7.13.3"/>
    </reaction>
</comment>
<evidence type="ECO:0000256" key="5">
    <source>
        <dbReference type="ARBA" id="ARBA00022741"/>
    </source>
</evidence>
<keyword evidence="9" id="KW-0472">Membrane</keyword>
<keyword evidence="3" id="KW-0597">Phosphoprotein</keyword>
<dbReference type="GO" id="GO:0000155">
    <property type="term" value="F:phosphorelay sensor kinase activity"/>
    <property type="evidence" value="ECO:0007669"/>
    <property type="project" value="InterPro"/>
</dbReference>
<evidence type="ECO:0000256" key="1">
    <source>
        <dbReference type="ARBA" id="ARBA00000085"/>
    </source>
</evidence>
<protein>
    <recommendedName>
        <fullName evidence="2">histidine kinase</fullName>
        <ecNumber evidence="2">2.7.13.3</ecNumber>
    </recommendedName>
</protein>
<dbReference type="GO" id="GO:0046983">
    <property type="term" value="F:protein dimerization activity"/>
    <property type="evidence" value="ECO:0007669"/>
    <property type="project" value="InterPro"/>
</dbReference>